<dbReference type="RefSeq" id="XP_009065251.1">
    <property type="nucleotide sequence ID" value="XM_009067003.1"/>
</dbReference>
<dbReference type="Gene3D" id="1.10.510.10">
    <property type="entry name" value="Transferase(Phosphotransferase) domain 1"/>
    <property type="match status" value="1"/>
</dbReference>
<proteinExistence type="predicted"/>
<evidence type="ECO:0000256" key="2">
    <source>
        <dbReference type="ARBA" id="ARBA00022679"/>
    </source>
</evidence>
<dbReference type="GO" id="GO:0005737">
    <property type="term" value="C:cytoplasm"/>
    <property type="evidence" value="ECO:0007669"/>
    <property type="project" value="TreeGrafter"/>
</dbReference>
<dbReference type="OMA" id="SCCPSDV"/>
<evidence type="ECO:0000313" key="8">
    <source>
        <dbReference type="EMBL" id="ESO84125.1"/>
    </source>
</evidence>
<accession>V3ZNS0</accession>
<dbReference type="PANTHER" id="PTHR24346">
    <property type="entry name" value="MAP/MICROTUBULE AFFINITY-REGULATING KINASE"/>
    <property type="match status" value="1"/>
</dbReference>
<dbReference type="Proteomes" id="UP000030746">
    <property type="component" value="Unassembled WGS sequence"/>
</dbReference>
<dbReference type="InterPro" id="IPR020635">
    <property type="entry name" value="Tyr_kinase_cat_dom"/>
</dbReference>
<dbReference type="EMBL" id="KB203566">
    <property type="protein sequence ID" value="ESO84125.1"/>
    <property type="molecule type" value="Genomic_DNA"/>
</dbReference>
<dbReference type="PROSITE" id="PS00109">
    <property type="entry name" value="PROTEIN_KINASE_TYR"/>
    <property type="match status" value="1"/>
</dbReference>
<gene>
    <name evidence="8" type="ORF">LOTGIDRAFT_108136</name>
</gene>
<name>V3ZNS0_LOTGI</name>
<dbReference type="FunFam" id="1.10.510.10:FF:000571">
    <property type="entry name" value="Maternal embryonic leucine zipper kinase"/>
    <property type="match status" value="1"/>
</dbReference>
<dbReference type="InterPro" id="IPR011009">
    <property type="entry name" value="Kinase-like_dom_sf"/>
</dbReference>
<reference evidence="8 9" key="1">
    <citation type="journal article" date="2013" name="Nature">
        <title>Insights into bilaterian evolution from three spiralian genomes.</title>
        <authorList>
            <person name="Simakov O."/>
            <person name="Marletaz F."/>
            <person name="Cho S.J."/>
            <person name="Edsinger-Gonzales E."/>
            <person name="Havlak P."/>
            <person name="Hellsten U."/>
            <person name="Kuo D.H."/>
            <person name="Larsson T."/>
            <person name="Lv J."/>
            <person name="Arendt D."/>
            <person name="Savage R."/>
            <person name="Osoegawa K."/>
            <person name="de Jong P."/>
            <person name="Grimwood J."/>
            <person name="Chapman J.A."/>
            <person name="Shapiro H."/>
            <person name="Aerts A."/>
            <person name="Otillar R.P."/>
            <person name="Terry A.Y."/>
            <person name="Boore J.L."/>
            <person name="Grigoriev I.V."/>
            <person name="Lindberg D.R."/>
            <person name="Seaver E.C."/>
            <person name="Weisblat D.A."/>
            <person name="Putnam N.H."/>
            <person name="Rokhsar D.S."/>
        </authorList>
    </citation>
    <scope>NUCLEOTIDE SEQUENCE [LARGE SCALE GENOMIC DNA]</scope>
</reference>
<organism evidence="8 9">
    <name type="scientific">Lottia gigantea</name>
    <name type="common">Giant owl limpet</name>
    <dbReference type="NCBI Taxonomy" id="225164"/>
    <lineage>
        <taxon>Eukaryota</taxon>
        <taxon>Metazoa</taxon>
        <taxon>Spiralia</taxon>
        <taxon>Lophotrochozoa</taxon>
        <taxon>Mollusca</taxon>
        <taxon>Gastropoda</taxon>
        <taxon>Patellogastropoda</taxon>
        <taxon>Lottioidea</taxon>
        <taxon>Lottiidae</taxon>
        <taxon>Lottia</taxon>
    </lineage>
</organism>
<evidence type="ECO:0000256" key="6">
    <source>
        <dbReference type="PROSITE-ProRule" id="PRU10141"/>
    </source>
</evidence>
<dbReference type="GeneID" id="20230307"/>
<feature type="binding site" evidence="6">
    <location>
        <position position="51"/>
    </location>
    <ligand>
        <name>ATP</name>
        <dbReference type="ChEBI" id="CHEBI:30616"/>
    </ligand>
</feature>
<evidence type="ECO:0000256" key="4">
    <source>
        <dbReference type="ARBA" id="ARBA00022777"/>
    </source>
</evidence>
<keyword evidence="3 6" id="KW-0547">Nucleotide-binding</keyword>
<dbReference type="PROSITE" id="PS00107">
    <property type="entry name" value="PROTEIN_KINASE_ATP"/>
    <property type="match status" value="1"/>
</dbReference>
<dbReference type="HOGENOM" id="CLU_000288_63_0_1"/>
<dbReference type="GO" id="GO:0004674">
    <property type="term" value="F:protein serine/threonine kinase activity"/>
    <property type="evidence" value="ECO:0007669"/>
    <property type="project" value="UniProtKB-KW"/>
</dbReference>
<dbReference type="PROSITE" id="PS50011">
    <property type="entry name" value="PROTEIN_KINASE_DOM"/>
    <property type="match status" value="1"/>
</dbReference>
<keyword evidence="5 6" id="KW-0067">ATP-binding</keyword>
<dbReference type="PIRSF" id="PIRSF000654">
    <property type="entry name" value="Integrin-linked_kinase"/>
    <property type="match status" value="1"/>
</dbReference>
<dbReference type="PANTHER" id="PTHR24346:SF79">
    <property type="entry name" value="PROTEIN KINASE DOMAIN-CONTAINING PROTEIN"/>
    <property type="match status" value="1"/>
</dbReference>
<evidence type="ECO:0000313" key="9">
    <source>
        <dbReference type="Proteomes" id="UP000030746"/>
    </source>
</evidence>
<dbReference type="Pfam" id="PF00069">
    <property type="entry name" value="Pkinase"/>
    <property type="match status" value="1"/>
</dbReference>
<dbReference type="FunFam" id="3.30.200.20:FF:000042">
    <property type="entry name" value="Aurora kinase A"/>
    <property type="match status" value="1"/>
</dbReference>
<dbReference type="InterPro" id="IPR000719">
    <property type="entry name" value="Prot_kinase_dom"/>
</dbReference>
<evidence type="ECO:0000256" key="1">
    <source>
        <dbReference type="ARBA" id="ARBA00022527"/>
    </source>
</evidence>
<protein>
    <recommendedName>
        <fullName evidence="7">Protein kinase domain-containing protein</fullName>
    </recommendedName>
</protein>
<dbReference type="SMART" id="SM00219">
    <property type="entry name" value="TyrKc"/>
    <property type="match status" value="1"/>
</dbReference>
<dbReference type="GO" id="GO:0035556">
    <property type="term" value="P:intracellular signal transduction"/>
    <property type="evidence" value="ECO:0007669"/>
    <property type="project" value="TreeGrafter"/>
</dbReference>
<dbReference type="GO" id="GO:0005524">
    <property type="term" value="F:ATP binding"/>
    <property type="evidence" value="ECO:0007669"/>
    <property type="project" value="UniProtKB-UniRule"/>
</dbReference>
<dbReference type="GO" id="GO:0004713">
    <property type="term" value="F:protein tyrosine kinase activity"/>
    <property type="evidence" value="ECO:0007669"/>
    <property type="project" value="InterPro"/>
</dbReference>
<dbReference type="STRING" id="225164.V3ZNS0"/>
<keyword evidence="9" id="KW-1185">Reference proteome</keyword>
<dbReference type="CTD" id="20230307"/>
<evidence type="ECO:0000259" key="7">
    <source>
        <dbReference type="PROSITE" id="PS50011"/>
    </source>
</evidence>
<evidence type="ECO:0000256" key="3">
    <source>
        <dbReference type="ARBA" id="ARBA00022741"/>
    </source>
</evidence>
<dbReference type="AlphaFoldDB" id="V3ZNS0"/>
<sequence>MTSTPRTRKPFYWEKRKRVGNYMLEDPLGEGAFGRVRYGRHIPTNEKVAVKIVNKRVLIKSGIARKSLRREGNVLQRLDHPNIIKLYESMTTRTYYYLVFDLAESGSFLEFLIQKRCLLEDEARLVLREIVSAVDHIHTSGFVHRDLRLENLLLDSTGHIKITGFGLCMLQKEAQTPTNRCGSPAYAAPEVFCNRTHGTGVDIWSIGVCMFAMLMGHLPFLPKKTAKLPELHSTVLAGVTLPGFLSKGTFMRS</sequence>
<evidence type="ECO:0000256" key="5">
    <source>
        <dbReference type="ARBA" id="ARBA00022840"/>
    </source>
</evidence>
<dbReference type="InterPro" id="IPR008266">
    <property type="entry name" value="Tyr_kinase_AS"/>
</dbReference>
<keyword evidence="1" id="KW-0723">Serine/threonine-protein kinase</keyword>
<dbReference type="InterPro" id="IPR017441">
    <property type="entry name" value="Protein_kinase_ATP_BS"/>
</dbReference>
<keyword evidence="4" id="KW-0418">Kinase</keyword>
<keyword evidence="2" id="KW-0808">Transferase</keyword>
<dbReference type="SUPFAM" id="SSF56112">
    <property type="entry name" value="Protein kinase-like (PK-like)"/>
    <property type="match status" value="1"/>
</dbReference>
<dbReference type="KEGG" id="lgi:LOTGIDRAFT_108136"/>
<dbReference type="OrthoDB" id="193931at2759"/>
<feature type="domain" description="Protein kinase" evidence="7">
    <location>
        <begin position="22"/>
        <end position="253"/>
    </location>
</feature>